<evidence type="ECO:0000256" key="5">
    <source>
        <dbReference type="ARBA" id="ARBA00022989"/>
    </source>
</evidence>
<dbReference type="STRING" id="237682.SAMN05421676_105147"/>
<evidence type="ECO:0000256" key="7">
    <source>
        <dbReference type="SAM" id="Phobius"/>
    </source>
</evidence>
<evidence type="ECO:0000256" key="4">
    <source>
        <dbReference type="ARBA" id="ARBA00022692"/>
    </source>
</evidence>
<evidence type="ECO:0000313" key="9">
    <source>
        <dbReference type="Proteomes" id="UP000199095"/>
    </source>
</evidence>
<sequence length="183" mass="19704">MWTLFGNSNFTRLFIGRLITNAGDSLYAVAAMWLVHQLGGSTFHTGLAGFLTMIPTSLQFLVGPLVDRWVLKKTLVVTQLMELLLVLIIPVFYYLGALNVTVVLVVMPIVAFVGQFSFPAERAALPSILGPNDLVKGNSAFSFAYQGLDLVFSGLAGVLVAMLGAVTLYLVDAVTFAVAVLLF</sequence>
<keyword evidence="2" id="KW-0813">Transport</keyword>
<dbReference type="Proteomes" id="UP000199095">
    <property type="component" value="Unassembled WGS sequence"/>
</dbReference>
<organism evidence="8 9">
    <name type="scientific">Salinibacillus kushneri</name>
    <dbReference type="NCBI Taxonomy" id="237682"/>
    <lineage>
        <taxon>Bacteria</taxon>
        <taxon>Bacillati</taxon>
        <taxon>Bacillota</taxon>
        <taxon>Bacilli</taxon>
        <taxon>Bacillales</taxon>
        <taxon>Bacillaceae</taxon>
        <taxon>Salinibacillus</taxon>
    </lineage>
</organism>
<feature type="transmembrane region" description="Helical" evidence="7">
    <location>
        <begin position="12"/>
        <end position="35"/>
    </location>
</feature>
<dbReference type="Pfam" id="PF05977">
    <property type="entry name" value="MFS_3"/>
    <property type="match status" value="1"/>
</dbReference>
<gene>
    <name evidence="8" type="ORF">SAMN05421676_105147</name>
</gene>
<keyword evidence="4 7" id="KW-0812">Transmembrane</keyword>
<accession>A0A1I0F0F0</accession>
<keyword evidence="9" id="KW-1185">Reference proteome</keyword>
<keyword evidence="6 7" id="KW-0472">Membrane</keyword>
<dbReference type="PANTHER" id="PTHR23513">
    <property type="entry name" value="INTEGRAL MEMBRANE EFFLUX PROTEIN-RELATED"/>
    <property type="match status" value="1"/>
</dbReference>
<keyword evidence="3" id="KW-1003">Cell membrane</keyword>
<protein>
    <submittedName>
        <fullName evidence="8">Transmembrane secretion effector</fullName>
    </submittedName>
</protein>
<comment type="subcellular location">
    <subcellularLocation>
        <location evidence="1">Cell membrane</location>
        <topology evidence="1">Multi-pass membrane protein</topology>
    </subcellularLocation>
</comment>
<feature type="transmembrane region" description="Helical" evidence="7">
    <location>
        <begin position="47"/>
        <end position="71"/>
    </location>
</feature>
<proteinExistence type="predicted"/>
<dbReference type="Gene3D" id="1.20.1250.20">
    <property type="entry name" value="MFS general substrate transporter like domains"/>
    <property type="match status" value="1"/>
</dbReference>
<feature type="transmembrane region" description="Helical" evidence="7">
    <location>
        <begin position="83"/>
        <end position="113"/>
    </location>
</feature>
<dbReference type="AlphaFoldDB" id="A0A1I0F0F0"/>
<evidence type="ECO:0000256" key="3">
    <source>
        <dbReference type="ARBA" id="ARBA00022475"/>
    </source>
</evidence>
<evidence type="ECO:0000256" key="6">
    <source>
        <dbReference type="ARBA" id="ARBA00023136"/>
    </source>
</evidence>
<dbReference type="EMBL" id="FOHJ01000005">
    <property type="protein sequence ID" value="SET51252.1"/>
    <property type="molecule type" value="Genomic_DNA"/>
</dbReference>
<dbReference type="GO" id="GO:0005886">
    <property type="term" value="C:plasma membrane"/>
    <property type="evidence" value="ECO:0007669"/>
    <property type="project" value="UniProtKB-SubCell"/>
</dbReference>
<evidence type="ECO:0000256" key="1">
    <source>
        <dbReference type="ARBA" id="ARBA00004651"/>
    </source>
</evidence>
<reference evidence="9" key="1">
    <citation type="submission" date="2016-10" db="EMBL/GenBank/DDBJ databases">
        <authorList>
            <person name="Varghese N."/>
            <person name="Submissions S."/>
        </authorList>
    </citation>
    <scope>NUCLEOTIDE SEQUENCE [LARGE SCALE GENOMIC DNA]</scope>
    <source>
        <strain evidence="9">CGMCC 1.3566</strain>
    </source>
</reference>
<evidence type="ECO:0000256" key="2">
    <source>
        <dbReference type="ARBA" id="ARBA00022448"/>
    </source>
</evidence>
<keyword evidence="5 7" id="KW-1133">Transmembrane helix</keyword>
<name>A0A1I0F0F0_9BACI</name>
<dbReference type="PANTHER" id="PTHR23513:SF6">
    <property type="entry name" value="MAJOR FACILITATOR SUPERFAMILY ASSOCIATED DOMAIN-CONTAINING PROTEIN"/>
    <property type="match status" value="1"/>
</dbReference>
<feature type="transmembrane region" description="Helical" evidence="7">
    <location>
        <begin position="155"/>
        <end position="182"/>
    </location>
</feature>
<dbReference type="InterPro" id="IPR010290">
    <property type="entry name" value="TM_effector"/>
</dbReference>
<dbReference type="InterPro" id="IPR036259">
    <property type="entry name" value="MFS_trans_sf"/>
</dbReference>
<dbReference type="SUPFAM" id="SSF103473">
    <property type="entry name" value="MFS general substrate transporter"/>
    <property type="match status" value="1"/>
</dbReference>
<evidence type="ECO:0000313" key="8">
    <source>
        <dbReference type="EMBL" id="SET51252.1"/>
    </source>
</evidence>